<dbReference type="AlphaFoldDB" id="D8JCM6"/>
<name>D8JCM6_HALJB</name>
<dbReference type="EMBL" id="CP002064">
    <property type="protein sequence ID" value="ADJ17133.1"/>
    <property type="molecule type" value="Genomic_DNA"/>
</dbReference>
<evidence type="ECO:0000313" key="3">
    <source>
        <dbReference type="EMBL" id="ELY41712.1"/>
    </source>
</evidence>
<dbReference type="EMBL" id="AOHV01000002">
    <property type="protein sequence ID" value="ELY41712.1"/>
    <property type="molecule type" value="Genomic_DNA"/>
</dbReference>
<dbReference type="Proteomes" id="UP000011645">
    <property type="component" value="Unassembled WGS sequence"/>
</dbReference>
<evidence type="ECO:0000313" key="4">
    <source>
        <dbReference type="Proteomes" id="UP000000390"/>
    </source>
</evidence>
<dbReference type="HOGENOM" id="CLU_2678762_0_0_2"/>
<dbReference type="GeneID" id="9421580"/>
<feature type="region of interest" description="Disordered" evidence="1">
    <location>
        <begin position="1"/>
        <end position="27"/>
    </location>
</feature>
<reference evidence="2 4" key="1">
    <citation type="journal article" date="2010" name="J. Bacteriol.">
        <title>Complete genome sequence of Halalkalicoccus jeotgali B3(T), an extremely halophilic archaeon.</title>
        <authorList>
            <person name="Roh S.W."/>
            <person name="Nam Y.D."/>
            <person name="Nam S.H."/>
            <person name="Choi S.H."/>
            <person name="Park H.S."/>
            <person name="Bae J.W."/>
        </authorList>
    </citation>
    <scope>NUCLEOTIDE SEQUENCE [LARGE SCALE GENOMIC DNA]</scope>
    <source>
        <strain evidence="2">B3</strain>
        <strain evidence="4">DSM 18796 / CECT 7217 / JCM 14584 / KCTC 4019 / B3</strain>
        <plasmid evidence="4">2</plasmid>
    </source>
</reference>
<organism evidence="2 4">
    <name type="scientific">Halalkalicoccus jeotgali (strain DSM 18796 / CECT 7217 / JCM 14584 / KCTC 4019 / B3)</name>
    <dbReference type="NCBI Taxonomy" id="795797"/>
    <lineage>
        <taxon>Archaea</taxon>
        <taxon>Methanobacteriati</taxon>
        <taxon>Methanobacteriota</taxon>
        <taxon>Stenosarchaea group</taxon>
        <taxon>Halobacteria</taxon>
        <taxon>Halobacteriales</taxon>
        <taxon>Halococcaceae</taxon>
        <taxon>Halalkalicoccus</taxon>
    </lineage>
</organism>
<proteinExistence type="predicted"/>
<evidence type="ECO:0000313" key="2">
    <source>
        <dbReference type="EMBL" id="ADJ17133.1"/>
    </source>
</evidence>
<geneLocation type="plasmid" evidence="2 4">
    <name>2</name>
</geneLocation>
<evidence type="ECO:0000256" key="1">
    <source>
        <dbReference type="SAM" id="MobiDB-lite"/>
    </source>
</evidence>
<reference evidence="3 5" key="2">
    <citation type="journal article" date="2014" name="PLoS Genet.">
        <title>Phylogenetically driven sequencing of extremely halophilic archaea reveals strategies for static and dynamic osmo-response.</title>
        <authorList>
            <person name="Becker E.A."/>
            <person name="Seitzer P.M."/>
            <person name="Tritt A."/>
            <person name="Larsen D."/>
            <person name="Krusor M."/>
            <person name="Yao A.I."/>
            <person name="Wu D."/>
            <person name="Madern D."/>
            <person name="Eisen J.A."/>
            <person name="Darling A.E."/>
            <person name="Facciotti M.T."/>
        </authorList>
    </citation>
    <scope>NUCLEOTIDE SEQUENCE [LARGE SCALE GENOMIC DNA]</scope>
    <source>
        <strain evidence="3">B3</strain>
        <strain evidence="5">DSM 18796 / CECT 7217 / JCM 14584 / KCTC 4019 / B3</strain>
    </source>
</reference>
<dbReference type="RefSeq" id="WP_008413656.1">
    <property type="nucleotide sequence ID" value="NC_014299.1"/>
</dbReference>
<keyword evidence="5" id="KW-1185">Reference proteome</keyword>
<sequence>MKSKYQTHLDDETTVLPDGGQADASDEDEMKSILIEVPLEQYEELSETKETNGFTWRGMLLHAQRCLRREQESD</sequence>
<keyword evidence="2" id="KW-0614">Plasmid</keyword>
<gene>
    <name evidence="2" type="ordered locus">HacjB3_18968</name>
    <name evidence="3" type="ORF">C497_00455</name>
</gene>
<protein>
    <submittedName>
        <fullName evidence="2">Uncharacterized protein</fullName>
    </submittedName>
</protein>
<dbReference type="PATRIC" id="fig|795797.18.peg.3667"/>
<dbReference type="Proteomes" id="UP000000390">
    <property type="component" value="Plasmid 2"/>
</dbReference>
<dbReference type="OrthoDB" id="256286at2157"/>
<dbReference type="eggNOG" id="arCOG10297">
    <property type="taxonomic scope" value="Archaea"/>
</dbReference>
<accession>D8JCM6</accession>
<dbReference type="KEGG" id="hje:HacjB3_18968"/>
<evidence type="ECO:0000313" key="5">
    <source>
        <dbReference type="Proteomes" id="UP000011645"/>
    </source>
</evidence>